<evidence type="ECO:0000256" key="18">
    <source>
        <dbReference type="ARBA" id="ARBA00048954"/>
    </source>
</evidence>
<evidence type="ECO:0000256" key="16">
    <source>
        <dbReference type="ARBA" id="ARBA00023242"/>
    </source>
</evidence>
<dbReference type="GO" id="GO:0006289">
    <property type="term" value="P:nucleotide-excision repair"/>
    <property type="evidence" value="ECO:0007669"/>
    <property type="project" value="InterPro"/>
</dbReference>
<comment type="similarity">
    <text evidence="3">Belongs to the helicase family. RAD3/XPD subfamily.</text>
</comment>
<dbReference type="SMART" id="SM00488">
    <property type="entry name" value="DEXDc2"/>
    <property type="match status" value="1"/>
</dbReference>
<accession>A0A2V3IXV1</accession>
<dbReference type="GO" id="GO:0006366">
    <property type="term" value="P:transcription by RNA polymerase II"/>
    <property type="evidence" value="ECO:0007669"/>
    <property type="project" value="TreeGrafter"/>
</dbReference>
<keyword evidence="9 21" id="KW-0347">Helicase</keyword>
<dbReference type="InterPro" id="IPR045028">
    <property type="entry name" value="DinG/Rad3-like"/>
</dbReference>
<evidence type="ECO:0000313" key="21">
    <source>
        <dbReference type="EMBL" id="PXF46893.1"/>
    </source>
</evidence>
<dbReference type="FunFam" id="3.40.50.300:FF:000135">
    <property type="entry name" value="DNA repair helicase RAD3, putative"/>
    <property type="match status" value="1"/>
</dbReference>
<dbReference type="Gene3D" id="3.40.50.300">
    <property type="entry name" value="P-loop containing nucleotide triphosphate hydrolases"/>
    <property type="match status" value="2"/>
</dbReference>
<evidence type="ECO:0000256" key="7">
    <source>
        <dbReference type="ARBA" id="ARBA00022763"/>
    </source>
</evidence>
<evidence type="ECO:0000256" key="4">
    <source>
        <dbReference type="ARBA" id="ARBA00022485"/>
    </source>
</evidence>
<keyword evidence="15" id="KW-0413">Isomerase</keyword>
<evidence type="ECO:0000256" key="14">
    <source>
        <dbReference type="ARBA" id="ARBA00023204"/>
    </source>
</evidence>
<dbReference type="Proteomes" id="UP000247409">
    <property type="component" value="Unassembled WGS sequence"/>
</dbReference>
<feature type="domain" description="Helicase ATP-binding" evidence="20">
    <location>
        <begin position="8"/>
        <end position="286"/>
    </location>
</feature>
<dbReference type="OrthoDB" id="272481at2759"/>
<keyword evidence="12" id="KW-0411">Iron-sulfur</keyword>
<dbReference type="STRING" id="448386.A0A2V3IXV1"/>
<evidence type="ECO:0000256" key="3">
    <source>
        <dbReference type="ARBA" id="ARBA00009146"/>
    </source>
</evidence>
<dbReference type="Pfam" id="PF13307">
    <property type="entry name" value="Helicase_C_2"/>
    <property type="match status" value="1"/>
</dbReference>
<keyword evidence="4" id="KW-0004">4Fe-4S</keyword>
<dbReference type="InterPro" id="IPR013020">
    <property type="entry name" value="Rad3/Chl1-like"/>
</dbReference>
<dbReference type="PANTHER" id="PTHR11472:SF1">
    <property type="entry name" value="GENERAL TRANSCRIPTION AND DNA REPAIR FACTOR IIH HELICASE SUBUNIT XPD"/>
    <property type="match status" value="1"/>
</dbReference>
<evidence type="ECO:0000256" key="15">
    <source>
        <dbReference type="ARBA" id="ARBA00023235"/>
    </source>
</evidence>
<keyword evidence="16" id="KW-0539">Nucleus</keyword>
<dbReference type="InterPro" id="IPR001945">
    <property type="entry name" value="RAD3/XPD"/>
</dbReference>
<evidence type="ECO:0000256" key="8">
    <source>
        <dbReference type="ARBA" id="ARBA00022801"/>
    </source>
</evidence>
<evidence type="ECO:0000259" key="20">
    <source>
        <dbReference type="PROSITE" id="PS51193"/>
    </source>
</evidence>
<sequence>MGIVDIDGLQVVFPYASLYPEQLAYMRELKHALDSGGHALLEMPSGTGKTITLLSLITAYLSTRGADKSVRKFVYCTRTVEEMQKVMDEMKILVASREKELELPNDLVTVGLASRRHLCIHDTVSRMEGSAVDNGCRALTSSWVRESVEDDERIAMSCKYFENYDREGLDSVLSPGVYNLVDLRIYGERRQWCPYFLARHSVMMANILVYSYHYLLDPKVAGIVSSELPPESIIVFDEAHNIDNVCIEALSVDLEERTIRGALRNITQLNSVIYRAKEAAEERLRGEYHRLVSGIPIAELNAAANHPHNGHVFSGGEEIPAAPVLPNDILKEAVPDSIRKAEEFVQFLDKLTRFLEKRADTPTVTQEQPIPFLKQIGQACRVDDKKVFLATYDRLISLLKTVQVASWSDFKPLLQVGDFITVLSTYEKEGMAVITEPYNDFTGDYEPVLRLACLDASLAIRWVMTHFRTVVITSGTLSPLDTYPRMLNFPVVVSASFNMSLERRCVCPLIMTRGSDQLSLSSKYDNRQTSDTSRNYGHALIALAGSVPDGIVVFFVSYVFMHQVVKVWSEEGNLLDELRRLKLVFVETQDPVEASLAIQNYKVACDSGRGAILLSVARGRAAEGIDFDGQYGRAVILFGVPFQYTESRVLKARLRFLAEKYQIQEDDFLVFDAMRQAAQCAGRVIRNKNDYGAVIFADKRFVRAKLRNKLPKWIAQFLRAELLDLDVGTAMIEVRAFLLEMAQPSTAKARVEELEAPQYEYLGAAPPADSQGQMGEENEVLVK</sequence>
<keyword evidence="14" id="KW-0234">DNA repair</keyword>
<keyword evidence="11" id="KW-0408">Iron</keyword>
<dbReference type="GO" id="GO:0005524">
    <property type="term" value="F:ATP binding"/>
    <property type="evidence" value="ECO:0007669"/>
    <property type="project" value="UniProtKB-KW"/>
</dbReference>
<evidence type="ECO:0000256" key="6">
    <source>
        <dbReference type="ARBA" id="ARBA00022741"/>
    </source>
</evidence>
<keyword evidence="10" id="KW-0067">ATP-binding</keyword>
<dbReference type="Pfam" id="PF06777">
    <property type="entry name" value="HBB"/>
    <property type="match status" value="1"/>
</dbReference>
<dbReference type="InterPro" id="IPR006554">
    <property type="entry name" value="Helicase-like_DEXD_c2"/>
</dbReference>
<proteinExistence type="inferred from homology"/>
<evidence type="ECO:0000313" key="22">
    <source>
        <dbReference type="Proteomes" id="UP000247409"/>
    </source>
</evidence>
<dbReference type="GO" id="GO:0043139">
    <property type="term" value="F:5'-3' DNA helicase activity"/>
    <property type="evidence" value="ECO:0007669"/>
    <property type="project" value="UniProtKB-EC"/>
</dbReference>
<dbReference type="GO" id="GO:0005634">
    <property type="term" value="C:nucleus"/>
    <property type="evidence" value="ECO:0007669"/>
    <property type="project" value="UniProtKB-SubCell"/>
</dbReference>
<evidence type="ECO:0000256" key="9">
    <source>
        <dbReference type="ARBA" id="ARBA00022806"/>
    </source>
</evidence>
<reference evidence="21 22" key="1">
    <citation type="journal article" date="2018" name="Mol. Biol. Evol.">
        <title>Analysis of the draft genome of the red seaweed Gracilariopsis chorda provides insights into genome size evolution in Rhodophyta.</title>
        <authorList>
            <person name="Lee J."/>
            <person name="Yang E.C."/>
            <person name="Graf L."/>
            <person name="Yang J.H."/>
            <person name="Qiu H."/>
            <person name="Zel Zion U."/>
            <person name="Chan C.X."/>
            <person name="Stephens T.G."/>
            <person name="Weber A.P.M."/>
            <person name="Boo G.H."/>
            <person name="Boo S.M."/>
            <person name="Kim K.M."/>
            <person name="Shin Y."/>
            <person name="Jung M."/>
            <person name="Lee S.J."/>
            <person name="Yim H.S."/>
            <person name="Lee J.H."/>
            <person name="Bhattacharya D."/>
            <person name="Yoon H.S."/>
        </authorList>
    </citation>
    <scope>NUCLEOTIDE SEQUENCE [LARGE SCALE GENOMIC DNA]</scope>
    <source>
        <strain evidence="21 22">SKKU-2015</strain>
        <tissue evidence="21">Whole body</tissue>
    </source>
</reference>
<dbReference type="EC" id="5.6.2.3" evidence="17"/>
<comment type="cofactor">
    <cofactor evidence="1">
        <name>[4Fe-4S] cluster</name>
        <dbReference type="ChEBI" id="CHEBI:49883"/>
    </cofactor>
</comment>
<dbReference type="NCBIfam" id="TIGR00604">
    <property type="entry name" value="rad3"/>
    <property type="match status" value="1"/>
</dbReference>
<dbReference type="GO" id="GO:0046872">
    <property type="term" value="F:metal ion binding"/>
    <property type="evidence" value="ECO:0007669"/>
    <property type="project" value="UniProtKB-KW"/>
</dbReference>
<dbReference type="SMART" id="SM00491">
    <property type="entry name" value="HELICc2"/>
    <property type="match status" value="1"/>
</dbReference>
<keyword evidence="8" id="KW-0378">Hydrolase</keyword>
<dbReference type="GO" id="GO:0003684">
    <property type="term" value="F:damaged DNA binding"/>
    <property type="evidence" value="ECO:0007669"/>
    <property type="project" value="TreeGrafter"/>
</dbReference>
<feature type="region of interest" description="Disordered" evidence="19">
    <location>
        <begin position="763"/>
        <end position="783"/>
    </location>
</feature>
<evidence type="ECO:0000256" key="13">
    <source>
        <dbReference type="ARBA" id="ARBA00023125"/>
    </source>
</evidence>
<dbReference type="GO" id="GO:0045951">
    <property type="term" value="P:positive regulation of mitotic recombination"/>
    <property type="evidence" value="ECO:0007669"/>
    <property type="project" value="TreeGrafter"/>
</dbReference>
<keyword evidence="6" id="KW-0547">Nucleotide-binding</keyword>
<keyword evidence="22" id="KW-1185">Reference proteome</keyword>
<dbReference type="EMBL" id="NBIV01000032">
    <property type="protein sequence ID" value="PXF46893.1"/>
    <property type="molecule type" value="Genomic_DNA"/>
</dbReference>
<dbReference type="SUPFAM" id="SSF52540">
    <property type="entry name" value="P-loop containing nucleoside triphosphate hydrolases"/>
    <property type="match status" value="1"/>
</dbReference>
<evidence type="ECO:0000256" key="1">
    <source>
        <dbReference type="ARBA" id="ARBA00001966"/>
    </source>
</evidence>
<gene>
    <name evidence="21" type="ORF">BWQ96_03422</name>
</gene>
<evidence type="ECO:0000256" key="12">
    <source>
        <dbReference type="ARBA" id="ARBA00023014"/>
    </source>
</evidence>
<comment type="subcellular location">
    <subcellularLocation>
        <location evidence="2">Nucleus</location>
    </subcellularLocation>
</comment>
<evidence type="ECO:0000256" key="17">
    <source>
        <dbReference type="ARBA" id="ARBA00044969"/>
    </source>
</evidence>
<dbReference type="PROSITE" id="PS51193">
    <property type="entry name" value="HELICASE_ATP_BIND_2"/>
    <property type="match status" value="1"/>
</dbReference>
<dbReference type="FunFam" id="3.40.50.300:FF:000128">
    <property type="entry name" value="Putative DNA repair helicase RAD3"/>
    <property type="match status" value="1"/>
</dbReference>
<dbReference type="PANTHER" id="PTHR11472">
    <property type="entry name" value="DNA REPAIR DEAD HELICASE RAD3/XP-D SUBFAMILY MEMBER"/>
    <property type="match status" value="1"/>
</dbReference>
<evidence type="ECO:0000256" key="2">
    <source>
        <dbReference type="ARBA" id="ARBA00004123"/>
    </source>
</evidence>
<evidence type="ECO:0000256" key="19">
    <source>
        <dbReference type="SAM" id="MobiDB-lite"/>
    </source>
</evidence>
<dbReference type="InterPro" id="IPR010614">
    <property type="entry name" value="RAD3-like_helicase_DEAD"/>
</dbReference>
<comment type="catalytic activity">
    <reaction evidence="18">
        <text>ATP + H2O = ADP + phosphate + H(+)</text>
        <dbReference type="Rhea" id="RHEA:13065"/>
        <dbReference type="ChEBI" id="CHEBI:15377"/>
        <dbReference type="ChEBI" id="CHEBI:15378"/>
        <dbReference type="ChEBI" id="CHEBI:30616"/>
        <dbReference type="ChEBI" id="CHEBI:43474"/>
        <dbReference type="ChEBI" id="CHEBI:456216"/>
        <dbReference type="EC" id="5.6.2.3"/>
    </reaction>
</comment>
<dbReference type="InterPro" id="IPR010643">
    <property type="entry name" value="HBB"/>
</dbReference>
<evidence type="ECO:0000256" key="11">
    <source>
        <dbReference type="ARBA" id="ARBA00023004"/>
    </source>
</evidence>
<dbReference type="InterPro" id="IPR002464">
    <property type="entry name" value="DNA/RNA_helicase_DEAH_CS"/>
</dbReference>
<organism evidence="21 22">
    <name type="scientific">Gracilariopsis chorda</name>
    <dbReference type="NCBI Taxonomy" id="448386"/>
    <lineage>
        <taxon>Eukaryota</taxon>
        <taxon>Rhodophyta</taxon>
        <taxon>Florideophyceae</taxon>
        <taxon>Rhodymeniophycidae</taxon>
        <taxon>Gracilariales</taxon>
        <taxon>Gracilariaceae</taxon>
        <taxon>Gracilariopsis</taxon>
    </lineage>
</organism>
<keyword evidence="5" id="KW-0479">Metal-binding</keyword>
<keyword evidence="13" id="KW-0238">DNA-binding</keyword>
<dbReference type="InterPro" id="IPR006555">
    <property type="entry name" value="ATP-dep_Helicase_C"/>
</dbReference>
<dbReference type="GO" id="GO:0051539">
    <property type="term" value="F:4 iron, 4 sulfur cluster binding"/>
    <property type="evidence" value="ECO:0007669"/>
    <property type="project" value="UniProtKB-KW"/>
</dbReference>
<comment type="caution">
    <text evidence="21">The sequence shown here is derived from an EMBL/GenBank/DDBJ whole genome shotgun (WGS) entry which is preliminary data.</text>
</comment>
<dbReference type="AlphaFoldDB" id="A0A2V3IXV1"/>
<dbReference type="InterPro" id="IPR027417">
    <property type="entry name" value="P-loop_NTPase"/>
</dbReference>
<protein>
    <recommendedName>
        <fullName evidence="17">DNA 5'-3' helicase</fullName>
        <ecNumber evidence="17">5.6.2.3</ecNumber>
    </recommendedName>
</protein>
<dbReference type="CDD" id="cd18788">
    <property type="entry name" value="SF2_C_XPD"/>
    <property type="match status" value="1"/>
</dbReference>
<dbReference type="PROSITE" id="PS00690">
    <property type="entry name" value="DEAH_ATP_HELICASE"/>
    <property type="match status" value="1"/>
</dbReference>
<evidence type="ECO:0000256" key="5">
    <source>
        <dbReference type="ARBA" id="ARBA00022723"/>
    </source>
</evidence>
<dbReference type="InterPro" id="IPR014013">
    <property type="entry name" value="Helic_SF1/SF2_ATP-bd_DinG/Rad3"/>
</dbReference>
<dbReference type="PRINTS" id="PR00852">
    <property type="entry name" value="XRODRMPGMNTD"/>
</dbReference>
<evidence type="ECO:0000256" key="10">
    <source>
        <dbReference type="ARBA" id="ARBA00022840"/>
    </source>
</evidence>
<name>A0A2V3IXV1_9FLOR</name>
<dbReference type="GO" id="GO:0016818">
    <property type="term" value="F:hydrolase activity, acting on acid anhydrides, in phosphorus-containing anhydrides"/>
    <property type="evidence" value="ECO:0007669"/>
    <property type="project" value="InterPro"/>
</dbReference>
<keyword evidence="7" id="KW-0227">DNA damage</keyword>
<dbReference type="Pfam" id="PF06733">
    <property type="entry name" value="DEAD_2"/>
    <property type="match status" value="1"/>
</dbReference>